<evidence type="ECO:0000256" key="5">
    <source>
        <dbReference type="PROSITE-ProRule" id="PRU10007"/>
    </source>
</evidence>
<dbReference type="PANTHER" id="PTHR11699">
    <property type="entry name" value="ALDEHYDE DEHYDROGENASE-RELATED"/>
    <property type="match status" value="1"/>
</dbReference>
<accession>A0A9P4I4L1</accession>
<comment type="caution">
    <text evidence="8">The sequence shown here is derived from an EMBL/GenBank/DDBJ whole genome shotgun (WGS) entry which is preliminary data.</text>
</comment>
<comment type="similarity">
    <text evidence="1 6">Belongs to the aldehyde dehydrogenase family.</text>
</comment>
<dbReference type="InterPro" id="IPR016160">
    <property type="entry name" value="Ald_DH_CS_CYS"/>
</dbReference>
<dbReference type="Pfam" id="PF00171">
    <property type="entry name" value="Aldedh"/>
    <property type="match status" value="1"/>
</dbReference>
<sequence>MGSRIDPSKTIVTKWSSSDASKDFQVHNPATGAVIATIRAGDKSTAAKAVETAQAAFEEWRKTTLAARSQVLFQCAAVLEEHKQELAELLCSENGKPVADALAFDVNFVVTIFRYFGSLVDKLPGEFYDSGPVYRTVVREPHGVCVGILPFNWPPIHTGGKAAPCLAMGNTMILKPGEQAPLTSMRIVDLLQTVLPPGVLQYVPGWGPEVPQALTEHPLVKMISLTGSTAAGAAMAKTASALVKPTVLELGGKNAIVVFGDADVERAVHDSIEGAFFNKGEACTASSRLLVHKDIYDTFVTKLSAAVRKVQAGNGMDKSTHVGPCVTKAQRDRVMEYIRIGKEEGAKIEAQGLLPQGEDTKEGYFVPPTLFTNVSRGMRIAQEEMFGPVVTVMPFSTEDEAVSIVNEVRYGLLCGVYSRDMELALRVSRNVQIGMVFINNYFRNVMGIPFGGVKETGYGREHCIETLKDWSTAKVIQIPSGMSAIPSWRAVPDVFS</sequence>
<gene>
    <name evidence="8" type="ORF">NA57DRAFT_49209</name>
</gene>
<protein>
    <recommendedName>
        <fullName evidence="3">aldehyde dehydrogenase (NAD(+))</fullName>
        <ecNumber evidence="3">1.2.1.3</ecNumber>
    </recommendedName>
</protein>
<feature type="active site" evidence="5">
    <location>
        <position position="249"/>
    </location>
</feature>
<evidence type="ECO:0000256" key="3">
    <source>
        <dbReference type="ARBA" id="ARBA00024226"/>
    </source>
</evidence>
<dbReference type="InterPro" id="IPR016161">
    <property type="entry name" value="Ald_DH/histidinol_DH"/>
</dbReference>
<dbReference type="InterPro" id="IPR015590">
    <property type="entry name" value="Aldehyde_DH_dom"/>
</dbReference>
<dbReference type="Gene3D" id="3.40.605.10">
    <property type="entry name" value="Aldehyde Dehydrogenase, Chain A, domain 1"/>
    <property type="match status" value="1"/>
</dbReference>
<dbReference type="AlphaFoldDB" id="A0A9P4I4L1"/>
<dbReference type="InterPro" id="IPR029510">
    <property type="entry name" value="Ald_DH_CS_GLU"/>
</dbReference>
<dbReference type="SUPFAM" id="SSF53720">
    <property type="entry name" value="ALDH-like"/>
    <property type="match status" value="1"/>
</dbReference>
<evidence type="ECO:0000256" key="4">
    <source>
        <dbReference type="ARBA" id="ARBA00049194"/>
    </source>
</evidence>
<dbReference type="GO" id="GO:0004029">
    <property type="term" value="F:aldehyde dehydrogenase (NAD+) activity"/>
    <property type="evidence" value="ECO:0007669"/>
    <property type="project" value="UniProtKB-EC"/>
</dbReference>
<dbReference type="PROSITE" id="PS00687">
    <property type="entry name" value="ALDEHYDE_DEHYDR_GLU"/>
    <property type="match status" value="1"/>
</dbReference>
<evidence type="ECO:0000256" key="6">
    <source>
        <dbReference type="RuleBase" id="RU003345"/>
    </source>
</evidence>
<dbReference type="InterPro" id="IPR016162">
    <property type="entry name" value="Ald_DH_N"/>
</dbReference>
<evidence type="ECO:0000313" key="8">
    <source>
        <dbReference type="EMBL" id="KAF2093052.1"/>
    </source>
</evidence>
<dbReference type="FunFam" id="3.40.309.10:FF:000012">
    <property type="entry name" value="Betaine aldehyde dehydrogenase"/>
    <property type="match status" value="1"/>
</dbReference>
<dbReference type="EC" id="1.2.1.3" evidence="3"/>
<dbReference type="Proteomes" id="UP000799772">
    <property type="component" value="Unassembled WGS sequence"/>
</dbReference>
<proteinExistence type="inferred from homology"/>
<comment type="catalytic activity">
    <reaction evidence="4">
        <text>an aldehyde + NAD(+) + H2O = a carboxylate + NADH + 2 H(+)</text>
        <dbReference type="Rhea" id="RHEA:16185"/>
        <dbReference type="ChEBI" id="CHEBI:15377"/>
        <dbReference type="ChEBI" id="CHEBI:15378"/>
        <dbReference type="ChEBI" id="CHEBI:17478"/>
        <dbReference type="ChEBI" id="CHEBI:29067"/>
        <dbReference type="ChEBI" id="CHEBI:57540"/>
        <dbReference type="ChEBI" id="CHEBI:57945"/>
        <dbReference type="EC" id="1.2.1.3"/>
    </reaction>
</comment>
<organism evidence="8 9">
    <name type="scientific">Rhizodiscina lignyota</name>
    <dbReference type="NCBI Taxonomy" id="1504668"/>
    <lineage>
        <taxon>Eukaryota</taxon>
        <taxon>Fungi</taxon>
        <taxon>Dikarya</taxon>
        <taxon>Ascomycota</taxon>
        <taxon>Pezizomycotina</taxon>
        <taxon>Dothideomycetes</taxon>
        <taxon>Pleosporomycetidae</taxon>
        <taxon>Aulographales</taxon>
        <taxon>Rhizodiscinaceae</taxon>
        <taxon>Rhizodiscina</taxon>
    </lineage>
</organism>
<name>A0A9P4I4L1_9PEZI</name>
<dbReference type="InterPro" id="IPR016163">
    <property type="entry name" value="Ald_DH_C"/>
</dbReference>
<dbReference type="EMBL" id="ML978140">
    <property type="protein sequence ID" value="KAF2093052.1"/>
    <property type="molecule type" value="Genomic_DNA"/>
</dbReference>
<keyword evidence="9" id="KW-1185">Reference proteome</keyword>
<dbReference type="OrthoDB" id="310895at2759"/>
<evidence type="ECO:0000259" key="7">
    <source>
        <dbReference type="Pfam" id="PF00171"/>
    </source>
</evidence>
<feature type="domain" description="Aldehyde dehydrogenase" evidence="7">
    <location>
        <begin position="15"/>
        <end position="475"/>
    </location>
</feature>
<dbReference type="FunFam" id="3.40.605.10:FF:000007">
    <property type="entry name" value="NAD/NADP-dependent betaine aldehyde dehydrogenase"/>
    <property type="match status" value="1"/>
</dbReference>
<dbReference type="Gene3D" id="3.40.309.10">
    <property type="entry name" value="Aldehyde Dehydrogenase, Chain A, domain 2"/>
    <property type="match status" value="1"/>
</dbReference>
<evidence type="ECO:0000256" key="1">
    <source>
        <dbReference type="ARBA" id="ARBA00009986"/>
    </source>
</evidence>
<evidence type="ECO:0000313" key="9">
    <source>
        <dbReference type="Proteomes" id="UP000799772"/>
    </source>
</evidence>
<evidence type="ECO:0000256" key="2">
    <source>
        <dbReference type="ARBA" id="ARBA00023002"/>
    </source>
</evidence>
<keyword evidence="2 6" id="KW-0560">Oxidoreductase</keyword>
<dbReference type="PROSITE" id="PS00070">
    <property type="entry name" value="ALDEHYDE_DEHYDR_CYS"/>
    <property type="match status" value="1"/>
</dbReference>
<reference evidence="8" key="1">
    <citation type="journal article" date="2020" name="Stud. Mycol.">
        <title>101 Dothideomycetes genomes: a test case for predicting lifestyles and emergence of pathogens.</title>
        <authorList>
            <person name="Haridas S."/>
            <person name="Albert R."/>
            <person name="Binder M."/>
            <person name="Bloem J."/>
            <person name="Labutti K."/>
            <person name="Salamov A."/>
            <person name="Andreopoulos B."/>
            <person name="Baker S."/>
            <person name="Barry K."/>
            <person name="Bills G."/>
            <person name="Bluhm B."/>
            <person name="Cannon C."/>
            <person name="Castanera R."/>
            <person name="Culley D."/>
            <person name="Daum C."/>
            <person name="Ezra D."/>
            <person name="Gonzalez J."/>
            <person name="Henrissat B."/>
            <person name="Kuo A."/>
            <person name="Liang C."/>
            <person name="Lipzen A."/>
            <person name="Lutzoni F."/>
            <person name="Magnuson J."/>
            <person name="Mondo S."/>
            <person name="Nolan M."/>
            <person name="Ohm R."/>
            <person name="Pangilinan J."/>
            <person name="Park H.-J."/>
            <person name="Ramirez L."/>
            <person name="Alfaro M."/>
            <person name="Sun H."/>
            <person name="Tritt A."/>
            <person name="Yoshinaga Y."/>
            <person name="Zwiers L.-H."/>
            <person name="Turgeon B."/>
            <person name="Goodwin S."/>
            <person name="Spatafora J."/>
            <person name="Crous P."/>
            <person name="Grigoriev I."/>
        </authorList>
    </citation>
    <scope>NUCLEOTIDE SEQUENCE</scope>
    <source>
        <strain evidence="8">CBS 133067</strain>
    </source>
</reference>